<evidence type="ECO:0000313" key="3">
    <source>
        <dbReference type="EMBL" id="KAF6747307.1"/>
    </source>
</evidence>
<evidence type="ECO:0000256" key="1">
    <source>
        <dbReference type="SAM" id="Phobius"/>
    </source>
</evidence>
<keyword evidence="1" id="KW-0812">Transmembrane</keyword>
<name>A0A8H6LZV8_9AGAR</name>
<evidence type="ECO:0000313" key="2">
    <source>
        <dbReference type="EMBL" id="KAF6746642.1"/>
    </source>
</evidence>
<proteinExistence type="predicted"/>
<gene>
    <name evidence="3" type="ORF">DFP72DRAFT_920439</name>
    <name evidence="2" type="ORF">DFP72DRAFT_922444</name>
</gene>
<organism evidence="2 4">
    <name type="scientific">Ephemerocybe angulata</name>
    <dbReference type="NCBI Taxonomy" id="980116"/>
    <lineage>
        <taxon>Eukaryota</taxon>
        <taxon>Fungi</taxon>
        <taxon>Dikarya</taxon>
        <taxon>Basidiomycota</taxon>
        <taxon>Agaricomycotina</taxon>
        <taxon>Agaricomycetes</taxon>
        <taxon>Agaricomycetidae</taxon>
        <taxon>Agaricales</taxon>
        <taxon>Agaricineae</taxon>
        <taxon>Psathyrellaceae</taxon>
        <taxon>Ephemerocybe</taxon>
    </lineage>
</organism>
<sequence>MGCRYVTGCRCDVGYILAGVLSIFGHAGIIIVWGLRTSAIYNKHKVVSLLLGVVGSAVLIMLIIRAPFNKCTGPIKFQWCKIHHVMSKR</sequence>
<keyword evidence="1" id="KW-0472">Membrane</keyword>
<protein>
    <submittedName>
        <fullName evidence="2">Uncharacterized protein</fullName>
    </submittedName>
</protein>
<feature type="transmembrane region" description="Helical" evidence="1">
    <location>
        <begin position="47"/>
        <end position="68"/>
    </location>
</feature>
<accession>A0A8H6LZV8</accession>
<reference evidence="2 4" key="1">
    <citation type="submission" date="2020-07" db="EMBL/GenBank/DDBJ databases">
        <title>Comparative genomics of pyrophilous fungi reveals a link between fire events and developmental genes.</title>
        <authorList>
            <consortium name="DOE Joint Genome Institute"/>
            <person name="Steindorff A.S."/>
            <person name="Carver A."/>
            <person name="Calhoun S."/>
            <person name="Stillman K."/>
            <person name="Liu H."/>
            <person name="Lipzen A."/>
            <person name="Pangilinan J."/>
            <person name="Labutti K."/>
            <person name="Bruns T.D."/>
            <person name="Grigoriev I.V."/>
        </authorList>
    </citation>
    <scope>NUCLEOTIDE SEQUENCE [LARGE SCALE GENOMIC DNA]</scope>
    <source>
        <strain evidence="2 4">CBS 144469</strain>
    </source>
</reference>
<dbReference type="OrthoDB" id="3242409at2759"/>
<evidence type="ECO:0000313" key="4">
    <source>
        <dbReference type="Proteomes" id="UP000521943"/>
    </source>
</evidence>
<dbReference type="AlphaFoldDB" id="A0A8H6LZV8"/>
<dbReference type="EMBL" id="JACGCI010000083">
    <property type="protein sequence ID" value="KAF6747307.1"/>
    <property type="molecule type" value="Genomic_DNA"/>
</dbReference>
<keyword evidence="4" id="KW-1185">Reference proteome</keyword>
<keyword evidence="1" id="KW-1133">Transmembrane helix</keyword>
<dbReference type="EMBL" id="JACGCI010000090">
    <property type="protein sequence ID" value="KAF6746642.1"/>
    <property type="molecule type" value="Genomic_DNA"/>
</dbReference>
<feature type="transmembrane region" description="Helical" evidence="1">
    <location>
        <begin position="15"/>
        <end position="35"/>
    </location>
</feature>
<dbReference type="Proteomes" id="UP000521943">
    <property type="component" value="Unassembled WGS sequence"/>
</dbReference>
<comment type="caution">
    <text evidence="2">The sequence shown here is derived from an EMBL/GenBank/DDBJ whole genome shotgun (WGS) entry which is preliminary data.</text>
</comment>